<dbReference type="GeneID" id="26613311"/>
<gene>
    <name evidence="1" type="ORF">CPT_Matisse128</name>
</gene>
<accession>A0A0K1LPI8</accession>
<dbReference type="KEGG" id="vg:26613311"/>
<keyword evidence="2" id="KW-1185">Reference proteome</keyword>
<proteinExistence type="predicted"/>
<organism evidence="1 2">
    <name type="scientific">Klebsiella phage Matisse</name>
    <dbReference type="NCBI Taxonomy" id="1675607"/>
    <lineage>
        <taxon>Viruses</taxon>
        <taxon>Duplodnaviria</taxon>
        <taxon>Heunggongvirae</taxon>
        <taxon>Uroviricota</taxon>
        <taxon>Caudoviricetes</taxon>
        <taxon>Pantevenvirales</taxon>
        <taxon>Straboviridae</taxon>
        <taxon>Slopekvirus</taxon>
        <taxon>Slopekvirus matisse</taxon>
    </lineage>
</organism>
<dbReference type="EMBL" id="KT001918">
    <property type="protein sequence ID" value="AKU44432.1"/>
    <property type="molecule type" value="Genomic_DNA"/>
</dbReference>
<protein>
    <submittedName>
        <fullName evidence="1">Uncharacterized protein</fullName>
    </submittedName>
</protein>
<dbReference type="RefSeq" id="YP_009194372.1">
    <property type="nucleotide sequence ID" value="NC_028750.1"/>
</dbReference>
<dbReference type="Proteomes" id="UP000203408">
    <property type="component" value="Segment"/>
</dbReference>
<reference evidence="1 2" key="1">
    <citation type="journal article" date="2015" name="Genome Announc.">
        <title>Complete Genome Sequence of Carbapenemase-Producing Klebsiella pneumoniae Myophage Matisse.</title>
        <authorList>
            <person name="Provasek V.E."/>
            <person name="Lessor L.E."/>
            <person name="Cahill J.L."/>
            <person name="Rasche E.S."/>
            <person name="Kuty Everett G.F."/>
        </authorList>
    </citation>
    <scope>NUCLEOTIDE SEQUENCE [LARGE SCALE GENOMIC DNA]</scope>
</reference>
<evidence type="ECO:0000313" key="1">
    <source>
        <dbReference type="EMBL" id="AKU44432.1"/>
    </source>
</evidence>
<name>A0A0K1LPI8_9CAUD</name>
<sequence>MKPRLIMSDIVIVNNEEYYVADINTKGTREILDLECVRGGENRFVVITYNRSSKETLGVPVPVHYCEKTNCWRRK</sequence>
<evidence type="ECO:0000313" key="2">
    <source>
        <dbReference type="Proteomes" id="UP000203408"/>
    </source>
</evidence>